<feature type="domain" description="HD/PDEase" evidence="1">
    <location>
        <begin position="23"/>
        <end position="156"/>
    </location>
</feature>
<dbReference type="InterPro" id="IPR006675">
    <property type="entry name" value="HDIG_dom"/>
</dbReference>
<dbReference type="InterPro" id="IPR006674">
    <property type="entry name" value="HD_domain"/>
</dbReference>
<dbReference type="InterPro" id="IPR003607">
    <property type="entry name" value="HD/PDEase_dom"/>
</dbReference>
<dbReference type="EMBL" id="CP027569">
    <property type="protein sequence ID" value="AVO27285.1"/>
    <property type="molecule type" value="Genomic_DNA"/>
</dbReference>
<dbReference type="Pfam" id="PF01966">
    <property type="entry name" value="HD"/>
    <property type="match status" value="1"/>
</dbReference>
<dbReference type="NCBIfam" id="TIGR00277">
    <property type="entry name" value="HDIG"/>
    <property type="match status" value="1"/>
</dbReference>
<dbReference type="OrthoDB" id="9797344at2"/>
<evidence type="ECO:0000313" key="3">
    <source>
        <dbReference type="Proteomes" id="UP000238358"/>
    </source>
</evidence>
<organism evidence="2 3">
    <name type="scientific">Megasphaera elsdenii</name>
    <dbReference type="NCBI Taxonomy" id="907"/>
    <lineage>
        <taxon>Bacteria</taxon>
        <taxon>Bacillati</taxon>
        <taxon>Bacillota</taxon>
        <taxon>Negativicutes</taxon>
        <taxon>Veillonellales</taxon>
        <taxon>Veillonellaceae</taxon>
        <taxon>Megasphaera</taxon>
    </lineage>
</organism>
<proteinExistence type="predicted"/>
<protein>
    <submittedName>
        <fullName evidence="2">HD domain-containing protein</fullName>
    </submittedName>
</protein>
<evidence type="ECO:0000313" key="2">
    <source>
        <dbReference type="EMBL" id="AVO27285.1"/>
    </source>
</evidence>
<dbReference type="RefSeq" id="WP_027895358.1">
    <property type="nucleotide sequence ID" value="NZ_CP027569.1"/>
</dbReference>
<dbReference type="AlphaFoldDB" id="A0A2S0M745"/>
<evidence type="ECO:0000259" key="1">
    <source>
        <dbReference type="SMART" id="SM00471"/>
    </source>
</evidence>
<sequence>MDRDFVVSQFTRYVHGFDQGEEGVRLKYAHSLRVSSLCEQIAGSLGLSQDEVDLAWLIGVLHDIGRFEQLREYHTFVDYRSMNHAKYGAHYLFDDGHIRDFLDDGRLDDVIRMAIDQHNVYQLREDLTPRQRLFCQLIRDADKIDIFQVYVLYMSQKKNIWNVDWADFENQPISDSVMAQARQGKLVRTQDKKTFMDFYVGALCLYFDLVYPRSRQLAREQGYFDKLLDFHSRNVDSEKKLDEIRCLVRKVETLPQTQFVGTMYNDT</sequence>
<dbReference type="SMART" id="SM00471">
    <property type="entry name" value="HDc"/>
    <property type="match status" value="1"/>
</dbReference>
<name>A0A2S0M745_MEGEL</name>
<dbReference type="Gene3D" id="1.10.3210.10">
    <property type="entry name" value="Hypothetical protein af1432"/>
    <property type="match status" value="1"/>
</dbReference>
<reference evidence="2 3" key="1">
    <citation type="journal article" date="2018" name="Genome Announc.">
        <title>Complete genomes of two Megasphaera elsdenii strains, NCIMB 702410 and ATCC 25940.</title>
        <authorList>
            <person name="Hatmaker E.A."/>
            <person name="O'Dell K."/>
            <person name="Riley L.A."/>
            <person name="Klingeman D.M."/>
            <person name="Guss A.M."/>
        </authorList>
    </citation>
    <scope>NUCLEOTIDE SEQUENCE [LARGE SCALE GENOMIC DNA]</scope>
    <source>
        <strain evidence="2 3">NCIMB702410</strain>
    </source>
</reference>
<dbReference type="SUPFAM" id="SSF109604">
    <property type="entry name" value="HD-domain/PDEase-like"/>
    <property type="match status" value="1"/>
</dbReference>
<dbReference type="Proteomes" id="UP000238358">
    <property type="component" value="Chromosome"/>
</dbReference>
<dbReference type="CDD" id="cd00077">
    <property type="entry name" value="HDc"/>
    <property type="match status" value="1"/>
</dbReference>
<gene>
    <name evidence="2" type="ORF">C6Y28_06535</name>
</gene>
<accession>A0A2S0M745</accession>